<keyword evidence="3" id="KW-1185">Reference proteome</keyword>
<accession>A0ABU8IRL2</accession>
<feature type="region of interest" description="Disordered" evidence="1">
    <location>
        <begin position="1"/>
        <end position="21"/>
    </location>
</feature>
<sequence>MAAKNPAAQAAKTAQAGQTAKARVLVDHPAHGLKCGQIAEGPEALIQALADAGALDAHPDAVDYAAGQGAEVVAIGVPAEADEAADASNPAAE</sequence>
<name>A0ABU8IRL2_9BURK</name>
<gene>
    <name evidence="2" type="ORF">H3V53_13805</name>
</gene>
<proteinExistence type="predicted"/>
<dbReference type="RefSeq" id="WP_336598419.1">
    <property type="nucleotide sequence ID" value="NZ_JACFYJ010000019.1"/>
</dbReference>
<dbReference type="EMBL" id="JACFYJ010000019">
    <property type="protein sequence ID" value="MEI5998240.1"/>
    <property type="molecule type" value="Genomic_DNA"/>
</dbReference>
<protein>
    <submittedName>
        <fullName evidence="2">Uncharacterized protein</fullName>
    </submittedName>
</protein>
<comment type="caution">
    <text evidence="2">The sequence shown here is derived from an EMBL/GenBank/DDBJ whole genome shotgun (WGS) entry which is preliminary data.</text>
</comment>
<evidence type="ECO:0000313" key="2">
    <source>
        <dbReference type="EMBL" id="MEI5998240.1"/>
    </source>
</evidence>
<organism evidence="2 3">
    <name type="scientific">Paraburkholderia bengalensis</name>
    <dbReference type="NCBI Taxonomy" id="2747562"/>
    <lineage>
        <taxon>Bacteria</taxon>
        <taxon>Pseudomonadati</taxon>
        <taxon>Pseudomonadota</taxon>
        <taxon>Betaproteobacteria</taxon>
        <taxon>Burkholderiales</taxon>
        <taxon>Burkholderiaceae</taxon>
        <taxon>Paraburkholderia</taxon>
    </lineage>
</organism>
<evidence type="ECO:0000313" key="3">
    <source>
        <dbReference type="Proteomes" id="UP001386437"/>
    </source>
</evidence>
<evidence type="ECO:0000256" key="1">
    <source>
        <dbReference type="SAM" id="MobiDB-lite"/>
    </source>
</evidence>
<reference evidence="2 3" key="1">
    <citation type="journal article" date="2022" name="Arch. Microbiol.">
        <title>Paraburkholderia bengalensis sp. nov. isolated from roots of Oryza sativa, IR64.</title>
        <authorList>
            <person name="Nag P."/>
            <person name="Mondal N."/>
            <person name="Sarkar J."/>
            <person name="Das S."/>
        </authorList>
    </citation>
    <scope>NUCLEOTIDE SEQUENCE [LARGE SCALE GENOMIC DNA]</scope>
    <source>
        <strain evidence="2 3">IR64_4_BI</strain>
    </source>
</reference>
<dbReference type="Proteomes" id="UP001386437">
    <property type="component" value="Unassembled WGS sequence"/>
</dbReference>